<proteinExistence type="predicted"/>
<dbReference type="InterPro" id="IPR036397">
    <property type="entry name" value="RNaseH_sf"/>
</dbReference>
<feature type="region of interest" description="Disordered" evidence="1">
    <location>
        <begin position="709"/>
        <end position="729"/>
    </location>
</feature>
<feature type="domain" description="DUF6729" evidence="2">
    <location>
        <begin position="88"/>
        <end position="272"/>
    </location>
</feature>
<dbReference type="GO" id="GO:0003676">
    <property type="term" value="F:nucleic acid binding"/>
    <property type="evidence" value="ECO:0007669"/>
    <property type="project" value="InterPro"/>
</dbReference>
<name>A0AA38NZE5_9AGAR</name>
<sequence length="1127" mass="127066">MDAGEDDEDDSDEYDKDDESLEAFEDEATSEQGQKKRPERRPYPAWFRTQLATAMEQLKTDRRSLSGQSHSYQSGTFWLPTKSTWSILQKQNIRPNDLFVPKFFFWDPESLLSVGIACPYCHKPLHRHAFLPRPRRIIDIDCSFWIIGCSYRCRDCKKVFRSWDRRILANIPQPLAAEFPAYLTWRSGLSLRALGVLRSCIQSGMGAHQVASMLRIQHLLQYDELRRQYLQTIVARLNVPGEIYTPFLPFEDTSDLGFHGFVPSGQWLRNVYDGFIETHKQSIHQHTAMLTGRICAIDHSHKLAKHIAKVDGVPIFTALLTVTNDRGEIRVCNFVATKSHSQFTDSLKRMNASLKLYGHQQPEVFYTDNIIDKGMLEECFPSLLEDLVPVEKHSDLPLFTVPADIIHVLSTVEQIDNTLRAIMDRLPSSDGVLVVGFDAEWNVDVSEDGRVRGKGPTAVVQIALKDEVYILQVGEQLASKKLPHQLVRFLRERRILKAGRMVNGDLRHLETVSGQGPFLDSQLSPSQVEYAARDAYASLLLFHKINGIPLPAPVSTETPPDTPLIILSDDQKKVIARGFLSSSKDINNFDGIHITSTRAIIRITEVLIPGAVLKAHKKALSDFGSVPFNAVSFLSHLHIGSHPAQALSSQSCPSVQSAPSRPSASQSAMSNGSDPTSADENDGNSDALGHLINTTLLEDGLSPTSATVGEAEYDENSAETGRMNLGPQNLEQESFSNIIRSRVLKDPFHVFNMIYISRTHALRIPFAQALRDAIFIPHPEDKRRTSDWLCSKGLTWDFMLQFKARWLWLHVCRTIPPPEVLYPVVHEVFMKYGPLRDAKTGLPLFSSSTWKTVKNILDLIRNGYLSDPPGVSLYYCIGLDYRAGALRIWRCIRGTNMTEGGTHTHLRPRMPTRGTSIRHMSACLLDFVLHHNLHVGTFNSTGQKFYGHDNIWLSNQIQELESTISIHFPQHAPASLPWVNGNLYKATDEVLGVLTLPAPVLENTGMQPFVSSLDRKQKQAFLAQLQGTRKAVLPIHTVQERKLFSSLMATCKEFYLSSSELSSDAVRIWNRRVESMPNAFYKARFHSYSTYLLPLNQLDPAVRTVDSVHEWQLGKERKLTTISFTCV</sequence>
<dbReference type="InterPro" id="IPR012337">
    <property type="entry name" value="RNaseH-like_sf"/>
</dbReference>
<evidence type="ECO:0000313" key="3">
    <source>
        <dbReference type="EMBL" id="KAJ3833465.1"/>
    </source>
</evidence>
<dbReference type="InterPro" id="IPR046616">
    <property type="entry name" value="DUF6729"/>
</dbReference>
<feature type="compositionally biased region" description="Basic and acidic residues" evidence="1">
    <location>
        <begin position="33"/>
        <end position="42"/>
    </location>
</feature>
<gene>
    <name evidence="3" type="ORF">F5878DRAFT_546531</name>
</gene>
<protein>
    <recommendedName>
        <fullName evidence="2">DUF6729 domain-containing protein</fullName>
    </recommendedName>
</protein>
<dbReference type="SUPFAM" id="SSF53098">
    <property type="entry name" value="Ribonuclease H-like"/>
    <property type="match status" value="1"/>
</dbReference>
<dbReference type="EMBL" id="MU806691">
    <property type="protein sequence ID" value="KAJ3833465.1"/>
    <property type="molecule type" value="Genomic_DNA"/>
</dbReference>
<evidence type="ECO:0000313" key="4">
    <source>
        <dbReference type="Proteomes" id="UP001163846"/>
    </source>
</evidence>
<feature type="compositionally biased region" description="Low complexity" evidence="1">
    <location>
        <begin position="653"/>
        <end position="670"/>
    </location>
</feature>
<organism evidence="3 4">
    <name type="scientific">Lentinula raphanica</name>
    <dbReference type="NCBI Taxonomy" id="153919"/>
    <lineage>
        <taxon>Eukaryota</taxon>
        <taxon>Fungi</taxon>
        <taxon>Dikarya</taxon>
        <taxon>Basidiomycota</taxon>
        <taxon>Agaricomycotina</taxon>
        <taxon>Agaricomycetes</taxon>
        <taxon>Agaricomycetidae</taxon>
        <taxon>Agaricales</taxon>
        <taxon>Marasmiineae</taxon>
        <taxon>Omphalotaceae</taxon>
        <taxon>Lentinula</taxon>
    </lineage>
</organism>
<dbReference type="PANTHER" id="PTHR47773:SF1">
    <property type="entry name" value="C2H2-TYPE DOMAIN-CONTAINING PROTEIN"/>
    <property type="match status" value="1"/>
</dbReference>
<feature type="region of interest" description="Disordered" evidence="1">
    <location>
        <begin position="646"/>
        <end position="688"/>
    </location>
</feature>
<keyword evidence="4" id="KW-1185">Reference proteome</keyword>
<dbReference type="AlphaFoldDB" id="A0AA38NZE5"/>
<evidence type="ECO:0000256" key="1">
    <source>
        <dbReference type="SAM" id="MobiDB-lite"/>
    </source>
</evidence>
<dbReference type="Pfam" id="PF20499">
    <property type="entry name" value="DUF6729"/>
    <property type="match status" value="1"/>
</dbReference>
<accession>A0AA38NZE5</accession>
<dbReference type="PANTHER" id="PTHR47773">
    <property type="entry name" value="SI:DKEY-9I5.2-RELATED"/>
    <property type="match status" value="1"/>
</dbReference>
<comment type="caution">
    <text evidence="3">The sequence shown here is derived from an EMBL/GenBank/DDBJ whole genome shotgun (WGS) entry which is preliminary data.</text>
</comment>
<feature type="compositionally biased region" description="Acidic residues" evidence="1">
    <location>
        <begin position="1"/>
        <end position="29"/>
    </location>
</feature>
<reference evidence="3" key="1">
    <citation type="submission" date="2022-08" db="EMBL/GenBank/DDBJ databases">
        <authorList>
            <consortium name="DOE Joint Genome Institute"/>
            <person name="Min B."/>
            <person name="Riley R."/>
            <person name="Sierra-Patev S."/>
            <person name="Naranjo-Ortiz M."/>
            <person name="Looney B."/>
            <person name="Konkel Z."/>
            <person name="Slot J.C."/>
            <person name="Sakamoto Y."/>
            <person name="Steenwyk J.L."/>
            <person name="Rokas A."/>
            <person name="Carro J."/>
            <person name="Camarero S."/>
            <person name="Ferreira P."/>
            <person name="Molpeceres G."/>
            <person name="Ruiz-Duenas F.J."/>
            <person name="Serrano A."/>
            <person name="Henrissat B."/>
            <person name="Drula E."/>
            <person name="Hughes K.W."/>
            <person name="Mata J.L."/>
            <person name="Ishikawa N.K."/>
            <person name="Vargas-Isla R."/>
            <person name="Ushijima S."/>
            <person name="Smith C.A."/>
            <person name="Ahrendt S."/>
            <person name="Andreopoulos W."/>
            <person name="He G."/>
            <person name="Labutti K."/>
            <person name="Lipzen A."/>
            <person name="Ng V."/>
            <person name="Sandor L."/>
            <person name="Barry K."/>
            <person name="Martinez A.T."/>
            <person name="Xiao Y."/>
            <person name="Gibbons J.G."/>
            <person name="Terashima K."/>
            <person name="Hibbett D.S."/>
            <person name="Grigoriev I.V."/>
        </authorList>
    </citation>
    <scope>NUCLEOTIDE SEQUENCE</scope>
    <source>
        <strain evidence="3">TFB9207</strain>
    </source>
</reference>
<dbReference type="Proteomes" id="UP001163846">
    <property type="component" value="Unassembled WGS sequence"/>
</dbReference>
<dbReference type="Gene3D" id="3.30.420.10">
    <property type="entry name" value="Ribonuclease H-like superfamily/Ribonuclease H"/>
    <property type="match status" value="1"/>
</dbReference>
<evidence type="ECO:0000259" key="2">
    <source>
        <dbReference type="Pfam" id="PF20499"/>
    </source>
</evidence>
<feature type="region of interest" description="Disordered" evidence="1">
    <location>
        <begin position="1"/>
        <end position="42"/>
    </location>
</feature>